<dbReference type="EMBL" id="JYNL01000009">
    <property type="protein sequence ID" value="KMO82487.1"/>
    <property type="molecule type" value="Genomic_DNA"/>
</dbReference>
<proteinExistence type="predicted"/>
<name>A0A0J6WLA7_9MYCO</name>
<sequence length="170" mass="18771">MSNLSDLTERARYCREYGVFDGLHGELLDMVERLESELEAERDRATEHFDARMSAVAKLSALGEVCAQPFDVLEVEQDDGSVIETAVVRLDDILACLTSSPQSGERESETDPKRLTDSELLYELAGALHVYARSAHVRIPALIDVAHDRAAMFLRLAPIGMTECAGHDGH</sequence>
<evidence type="ECO:0000313" key="3">
    <source>
        <dbReference type="Proteomes" id="UP000036513"/>
    </source>
</evidence>
<dbReference type="PATRIC" id="fig|37916.4.peg.989"/>
<dbReference type="RefSeq" id="WP_048469088.1">
    <property type="nucleotide sequence ID" value="NZ_JYNL01000009.1"/>
</dbReference>
<dbReference type="STRING" id="37916.MCHLDSM_01110"/>
<dbReference type="AlphaFoldDB" id="A0A0J6WLA7"/>
<protein>
    <submittedName>
        <fullName evidence="2">Uncharacterized protein</fullName>
    </submittedName>
</protein>
<keyword evidence="3" id="KW-1185">Reference proteome</keyword>
<evidence type="ECO:0000313" key="2">
    <source>
        <dbReference type="EMBL" id="KMO82487.1"/>
    </source>
</evidence>
<dbReference type="Proteomes" id="UP000036513">
    <property type="component" value="Unassembled WGS sequence"/>
</dbReference>
<reference evidence="2 3" key="1">
    <citation type="journal article" date="2015" name="Genome Biol. Evol.">
        <title>Characterization of Three Mycobacterium spp. with Potential Use in Bioremediation by Genome Sequencing and Comparative Genomics.</title>
        <authorList>
            <person name="Das S."/>
            <person name="Pettersson B.M."/>
            <person name="Behra P.R."/>
            <person name="Ramesh M."/>
            <person name="Dasgupta S."/>
            <person name="Bhattacharya A."/>
            <person name="Kirsebom L.A."/>
        </authorList>
    </citation>
    <scope>NUCLEOTIDE SEQUENCE [LARGE SCALE GENOMIC DNA]</scope>
    <source>
        <strain evidence="2 3">DSM 43826</strain>
    </source>
</reference>
<accession>A0A0J6WLA7</accession>
<comment type="caution">
    <text evidence="2">The sequence shown here is derived from an EMBL/GenBank/DDBJ whole genome shotgun (WGS) entry which is preliminary data.</text>
</comment>
<keyword evidence="1" id="KW-0175">Coiled coil</keyword>
<organism evidence="2 3">
    <name type="scientific">Mycolicibacterium chlorophenolicum</name>
    <dbReference type="NCBI Taxonomy" id="37916"/>
    <lineage>
        <taxon>Bacteria</taxon>
        <taxon>Bacillati</taxon>
        <taxon>Actinomycetota</taxon>
        <taxon>Actinomycetes</taxon>
        <taxon>Mycobacteriales</taxon>
        <taxon>Mycobacteriaceae</taxon>
        <taxon>Mycolicibacterium</taxon>
    </lineage>
</organism>
<evidence type="ECO:0000256" key="1">
    <source>
        <dbReference type="SAM" id="Coils"/>
    </source>
</evidence>
<gene>
    <name evidence="2" type="ORF">MCHLDSM_01110</name>
</gene>
<feature type="coiled-coil region" evidence="1">
    <location>
        <begin position="24"/>
        <end position="51"/>
    </location>
</feature>